<protein>
    <recommendedName>
        <fullName evidence="3">C2H2-type domain-containing protein</fullName>
    </recommendedName>
</protein>
<feature type="domain" description="C2H2-type" evidence="3">
    <location>
        <begin position="171"/>
        <end position="201"/>
    </location>
</feature>
<keyword evidence="1" id="KW-0862">Zinc</keyword>
<dbReference type="Proteomes" id="UP000011715">
    <property type="component" value="Unassembled WGS sequence"/>
</dbReference>
<evidence type="ECO:0000313" key="4">
    <source>
        <dbReference type="EMBL" id="KLU93086.1"/>
    </source>
</evidence>
<keyword evidence="6" id="KW-1185">Reference proteome</keyword>
<reference evidence="6" key="2">
    <citation type="submission" date="2010-05" db="EMBL/GenBank/DDBJ databases">
        <title>The genome sequence of Magnaporthe poae strain ATCC 64411.</title>
        <authorList>
            <person name="Ma L.-J."/>
            <person name="Dead R."/>
            <person name="Young S."/>
            <person name="Zeng Q."/>
            <person name="Koehrsen M."/>
            <person name="Alvarado L."/>
            <person name="Berlin A."/>
            <person name="Chapman S.B."/>
            <person name="Chen Z."/>
            <person name="Freedman E."/>
            <person name="Gellesch M."/>
            <person name="Goldberg J."/>
            <person name="Griggs A."/>
            <person name="Gujja S."/>
            <person name="Heilman E.R."/>
            <person name="Heiman D."/>
            <person name="Hepburn T."/>
            <person name="Howarth C."/>
            <person name="Jen D."/>
            <person name="Larson L."/>
            <person name="Mehta T."/>
            <person name="Neiman D."/>
            <person name="Pearson M."/>
            <person name="Roberts A."/>
            <person name="Saif S."/>
            <person name="Shea T."/>
            <person name="Shenoy N."/>
            <person name="Sisk P."/>
            <person name="Stolte C."/>
            <person name="Sykes S."/>
            <person name="Walk T."/>
            <person name="White J."/>
            <person name="Yandava C."/>
            <person name="Haas B."/>
            <person name="Nusbaum C."/>
            <person name="Birren B."/>
        </authorList>
    </citation>
    <scope>NUCLEOTIDE SEQUENCE [LARGE SCALE GENOMIC DNA]</scope>
    <source>
        <strain evidence="6">ATCC 64411 / 73-15</strain>
    </source>
</reference>
<sequence>MNSITLAVCGGGPGFNGEQQQQQQCDDSGEAAAIDRIWESWHLEGAELDELVELLADRMHASRHQDGDHMIGVLVDDVDEQQPRHQDNDNKEDDINDWTPTFPLSAYMADKLKPAAATTITPPTPSGSGTAAPELTRASSSSAATASSMRSPGTPRAGGEGAPPLLHPRPFRCAKPGCKSAFKQKRDLMRHVGSRHDKSKIPCPRCHRNIKGARKDNLRRHLRIKHGVS</sequence>
<reference evidence="4" key="1">
    <citation type="submission" date="2010-05" db="EMBL/GenBank/DDBJ databases">
        <title>The Genome Sequence of Magnaporthe poae strain ATCC 64411.</title>
        <authorList>
            <consortium name="The Broad Institute Genome Sequencing Platform"/>
            <consortium name="Broad Institute Genome Sequencing Center for Infectious Disease"/>
            <person name="Ma L.-J."/>
            <person name="Dead R."/>
            <person name="Young S."/>
            <person name="Zeng Q."/>
            <person name="Koehrsen M."/>
            <person name="Alvarado L."/>
            <person name="Berlin A."/>
            <person name="Chapman S.B."/>
            <person name="Chen Z."/>
            <person name="Freedman E."/>
            <person name="Gellesch M."/>
            <person name="Goldberg J."/>
            <person name="Griggs A."/>
            <person name="Gujja S."/>
            <person name="Heilman E.R."/>
            <person name="Heiman D."/>
            <person name="Hepburn T."/>
            <person name="Howarth C."/>
            <person name="Jen D."/>
            <person name="Larson L."/>
            <person name="Mehta T."/>
            <person name="Neiman D."/>
            <person name="Pearson M."/>
            <person name="Roberts A."/>
            <person name="Saif S."/>
            <person name="Shea T."/>
            <person name="Shenoy N."/>
            <person name="Sisk P."/>
            <person name="Stolte C."/>
            <person name="Sykes S."/>
            <person name="Walk T."/>
            <person name="White J."/>
            <person name="Yandava C."/>
            <person name="Haas B."/>
            <person name="Nusbaum C."/>
            <person name="Birren B."/>
        </authorList>
    </citation>
    <scope>NUCLEOTIDE SEQUENCE</scope>
    <source>
        <strain evidence="4">ATCC 64411</strain>
    </source>
</reference>
<feature type="region of interest" description="Disordered" evidence="2">
    <location>
        <begin position="82"/>
        <end position="101"/>
    </location>
</feature>
<accession>A0A0C4EGP5</accession>
<reference evidence="5" key="4">
    <citation type="journal article" date="2015" name="G3 (Bethesda)">
        <title>Genome sequences of three phytopathogenic species of the Magnaporthaceae family of fungi.</title>
        <authorList>
            <person name="Okagaki L.H."/>
            <person name="Nunes C.C."/>
            <person name="Sailsbery J."/>
            <person name="Clay B."/>
            <person name="Brown D."/>
            <person name="John T."/>
            <person name="Oh Y."/>
            <person name="Young N."/>
            <person name="Fitzgerald M."/>
            <person name="Haas B.J."/>
            <person name="Zeng Q."/>
            <person name="Young S."/>
            <person name="Adiconis X."/>
            <person name="Fan L."/>
            <person name="Levin J.Z."/>
            <person name="Mitchell T.K."/>
            <person name="Okubara P.A."/>
            <person name="Farman M.L."/>
            <person name="Kohn L.M."/>
            <person name="Birren B."/>
            <person name="Ma L.-J."/>
            <person name="Dean R.A."/>
        </authorList>
    </citation>
    <scope>NUCLEOTIDE SEQUENCE</scope>
    <source>
        <strain evidence="5">ATCC 64411 / 73-15</strain>
    </source>
</reference>
<organism evidence="5 6">
    <name type="scientific">Magnaporthiopsis poae (strain ATCC 64411 / 73-15)</name>
    <name type="common">Kentucky bluegrass fungus</name>
    <name type="synonym">Magnaporthe poae</name>
    <dbReference type="NCBI Taxonomy" id="644358"/>
    <lineage>
        <taxon>Eukaryota</taxon>
        <taxon>Fungi</taxon>
        <taxon>Dikarya</taxon>
        <taxon>Ascomycota</taxon>
        <taxon>Pezizomycotina</taxon>
        <taxon>Sordariomycetes</taxon>
        <taxon>Sordariomycetidae</taxon>
        <taxon>Magnaporthales</taxon>
        <taxon>Magnaporthaceae</taxon>
        <taxon>Magnaporthiopsis</taxon>
    </lineage>
</organism>
<dbReference type="Gene3D" id="3.30.160.60">
    <property type="entry name" value="Classic Zinc Finger"/>
    <property type="match status" value="1"/>
</dbReference>
<dbReference type="SMART" id="SM00355">
    <property type="entry name" value="ZnF_C2H2"/>
    <property type="match status" value="2"/>
</dbReference>
<evidence type="ECO:0000256" key="1">
    <source>
        <dbReference type="PROSITE-ProRule" id="PRU00042"/>
    </source>
</evidence>
<evidence type="ECO:0000313" key="6">
    <source>
        <dbReference type="Proteomes" id="UP000011715"/>
    </source>
</evidence>
<dbReference type="InterPro" id="IPR013087">
    <property type="entry name" value="Znf_C2H2_type"/>
</dbReference>
<proteinExistence type="predicted"/>
<feature type="region of interest" description="Disordered" evidence="2">
    <location>
        <begin position="117"/>
        <end position="172"/>
    </location>
</feature>
<dbReference type="OrthoDB" id="4580315at2759"/>
<reference evidence="4" key="3">
    <citation type="submission" date="2011-03" db="EMBL/GenBank/DDBJ databases">
        <title>Annotation of Magnaporthe poae ATCC 64411.</title>
        <authorList>
            <person name="Ma L.-J."/>
            <person name="Dead R."/>
            <person name="Young S.K."/>
            <person name="Zeng Q."/>
            <person name="Gargeya S."/>
            <person name="Fitzgerald M."/>
            <person name="Haas B."/>
            <person name="Abouelleil A."/>
            <person name="Alvarado L."/>
            <person name="Arachchi H.M."/>
            <person name="Berlin A."/>
            <person name="Brown A."/>
            <person name="Chapman S.B."/>
            <person name="Chen Z."/>
            <person name="Dunbar C."/>
            <person name="Freedman E."/>
            <person name="Gearin G."/>
            <person name="Gellesch M."/>
            <person name="Goldberg J."/>
            <person name="Griggs A."/>
            <person name="Gujja S."/>
            <person name="Heiman D."/>
            <person name="Howarth C."/>
            <person name="Larson L."/>
            <person name="Lui A."/>
            <person name="MacDonald P.J.P."/>
            <person name="Mehta T."/>
            <person name="Montmayeur A."/>
            <person name="Murphy C."/>
            <person name="Neiman D."/>
            <person name="Pearson M."/>
            <person name="Priest M."/>
            <person name="Roberts A."/>
            <person name="Saif S."/>
            <person name="Shea T."/>
            <person name="Shenoy N."/>
            <person name="Sisk P."/>
            <person name="Stolte C."/>
            <person name="Sykes S."/>
            <person name="Yandava C."/>
            <person name="Wortman J."/>
            <person name="Nusbaum C."/>
            <person name="Birren B."/>
        </authorList>
    </citation>
    <scope>NUCLEOTIDE SEQUENCE</scope>
    <source>
        <strain evidence="4">ATCC 64411</strain>
    </source>
</reference>
<dbReference type="GO" id="GO:0008270">
    <property type="term" value="F:zinc ion binding"/>
    <property type="evidence" value="ECO:0007669"/>
    <property type="project" value="UniProtKB-KW"/>
</dbReference>
<dbReference type="PROSITE" id="PS00028">
    <property type="entry name" value="ZINC_FINGER_C2H2_1"/>
    <property type="match status" value="1"/>
</dbReference>
<dbReference type="EMBL" id="GL877090">
    <property type="protein sequence ID" value="KLU93086.1"/>
    <property type="molecule type" value="Genomic_DNA"/>
</dbReference>
<dbReference type="eggNOG" id="ENOG502RNC8">
    <property type="taxonomic scope" value="Eukaryota"/>
</dbReference>
<evidence type="ECO:0000259" key="3">
    <source>
        <dbReference type="PROSITE" id="PS50157"/>
    </source>
</evidence>
<feature type="compositionally biased region" description="Low complexity" evidence="2">
    <location>
        <begin position="117"/>
        <end position="151"/>
    </location>
</feature>
<dbReference type="EnsemblFungi" id="MAPG_12027T0">
    <property type="protein sequence ID" value="MAPG_12027T0"/>
    <property type="gene ID" value="MAPG_12027"/>
</dbReference>
<evidence type="ECO:0000256" key="2">
    <source>
        <dbReference type="SAM" id="MobiDB-lite"/>
    </source>
</evidence>
<dbReference type="EMBL" id="ADBL01003025">
    <property type="status" value="NOT_ANNOTATED_CDS"/>
    <property type="molecule type" value="Genomic_DNA"/>
</dbReference>
<evidence type="ECO:0000313" key="5">
    <source>
        <dbReference type="EnsemblFungi" id="MAPG_12027T0"/>
    </source>
</evidence>
<keyword evidence="1" id="KW-0479">Metal-binding</keyword>
<dbReference type="PROSITE" id="PS50157">
    <property type="entry name" value="ZINC_FINGER_C2H2_2"/>
    <property type="match status" value="1"/>
</dbReference>
<name>A0A0C4EGP5_MAGP6</name>
<dbReference type="AlphaFoldDB" id="A0A0C4EGP5"/>
<dbReference type="VEuPathDB" id="FungiDB:MAPG_12027"/>
<gene>
    <name evidence="4" type="ORF">MAPG_12027</name>
</gene>
<reference evidence="5" key="5">
    <citation type="submission" date="2015-06" db="UniProtKB">
        <authorList>
            <consortium name="EnsemblFungi"/>
        </authorList>
    </citation>
    <scope>IDENTIFICATION</scope>
    <source>
        <strain evidence="5">ATCC 64411</strain>
    </source>
</reference>
<keyword evidence="1" id="KW-0863">Zinc-finger</keyword>